<dbReference type="STRING" id="1314674.A0A0D7B620"/>
<evidence type="ECO:0000313" key="2">
    <source>
        <dbReference type="Proteomes" id="UP000054007"/>
    </source>
</evidence>
<organism evidence="1 2">
    <name type="scientific">Cylindrobasidium torrendii FP15055 ss-10</name>
    <dbReference type="NCBI Taxonomy" id="1314674"/>
    <lineage>
        <taxon>Eukaryota</taxon>
        <taxon>Fungi</taxon>
        <taxon>Dikarya</taxon>
        <taxon>Basidiomycota</taxon>
        <taxon>Agaricomycotina</taxon>
        <taxon>Agaricomycetes</taxon>
        <taxon>Agaricomycetidae</taxon>
        <taxon>Agaricales</taxon>
        <taxon>Marasmiineae</taxon>
        <taxon>Physalacriaceae</taxon>
        <taxon>Cylindrobasidium</taxon>
    </lineage>
</organism>
<gene>
    <name evidence="1" type="ORF">CYLTODRAFT_424172</name>
</gene>
<protein>
    <submittedName>
        <fullName evidence="1">Uncharacterized protein</fullName>
    </submittedName>
</protein>
<dbReference type="Gene3D" id="3.80.10.10">
    <property type="entry name" value="Ribonuclease Inhibitor"/>
    <property type="match status" value="1"/>
</dbReference>
<dbReference type="Proteomes" id="UP000054007">
    <property type="component" value="Unassembled WGS sequence"/>
</dbReference>
<accession>A0A0D7B620</accession>
<dbReference type="EMBL" id="KN880582">
    <property type="protein sequence ID" value="KIY65655.1"/>
    <property type="molecule type" value="Genomic_DNA"/>
</dbReference>
<reference evidence="1 2" key="1">
    <citation type="journal article" date="2015" name="Fungal Genet. Biol.">
        <title>Evolution of novel wood decay mechanisms in Agaricales revealed by the genome sequences of Fistulina hepatica and Cylindrobasidium torrendii.</title>
        <authorList>
            <person name="Floudas D."/>
            <person name="Held B.W."/>
            <person name="Riley R."/>
            <person name="Nagy L.G."/>
            <person name="Koehler G."/>
            <person name="Ransdell A.S."/>
            <person name="Younus H."/>
            <person name="Chow J."/>
            <person name="Chiniquy J."/>
            <person name="Lipzen A."/>
            <person name="Tritt A."/>
            <person name="Sun H."/>
            <person name="Haridas S."/>
            <person name="LaButti K."/>
            <person name="Ohm R.A."/>
            <person name="Kues U."/>
            <person name="Blanchette R.A."/>
            <person name="Grigoriev I.V."/>
            <person name="Minto R.E."/>
            <person name="Hibbett D.S."/>
        </authorList>
    </citation>
    <scope>NUCLEOTIDE SEQUENCE [LARGE SCALE GENOMIC DNA]</scope>
    <source>
        <strain evidence="1 2">FP15055 ss-10</strain>
    </source>
</reference>
<evidence type="ECO:0000313" key="1">
    <source>
        <dbReference type="EMBL" id="KIY65655.1"/>
    </source>
</evidence>
<dbReference type="AlphaFoldDB" id="A0A0D7B620"/>
<proteinExistence type="predicted"/>
<sequence>MDSLEEELRAFRQPMRFVPDDVLTMIFAYAIPWCSGDGIAMESFPTSWDSETRLDLPWTLSHVCRNWRALCISLPRLWSTMYIRLPKSPGPGFGEKMDVIYHRRSEPIPLRLWIRKDAFKLDPLLPLLKSAHRWRCVRLALEYHGGFSHVDVFHDCLFPCLTHLSLQPCRTEKRIAYIQAPRLQKLELIGTPIRCKLSFPWDQFTWYKSTNSALEIIGFMKNLQEIVIEENGCWYHKEYKWDAEKIILPRVRRLEYGYVDDSDKRDLNSVGPSDSLQNIWLFTHYNFTSLQTLIIDDSYHAYDQRLATSLPSVIELSLCFGDANFIRGVLLATPNVQSLHIECDFDTESLLCPSPGQPSVSDLHSLKHLSFVFKSDSLDIMDFPAIDEAVTALKTHGLPLATISFYSGIQDDGSTVTQTQWTTCVRDGMADSLREWMDGGLRVQYHYDAEHRFP</sequence>
<dbReference type="InterPro" id="IPR032675">
    <property type="entry name" value="LRR_dom_sf"/>
</dbReference>
<keyword evidence="2" id="KW-1185">Reference proteome</keyword>
<dbReference type="OrthoDB" id="3365698at2759"/>
<name>A0A0D7B620_9AGAR</name>